<keyword evidence="4" id="KW-0408">Iron</keyword>
<evidence type="ECO:0000313" key="7">
    <source>
        <dbReference type="EMBL" id="ARU61760.1"/>
    </source>
</evidence>
<dbReference type="GO" id="GO:0046872">
    <property type="term" value="F:metal ion binding"/>
    <property type="evidence" value="ECO:0007669"/>
    <property type="project" value="UniProtKB-KW"/>
</dbReference>
<evidence type="ECO:0000313" key="8">
    <source>
        <dbReference type="Proteomes" id="UP000195437"/>
    </source>
</evidence>
<feature type="domain" description="Radical SAM core" evidence="6">
    <location>
        <begin position="52"/>
        <end position="291"/>
    </location>
</feature>
<gene>
    <name evidence="7" type="ORF">CBW65_12540</name>
</gene>
<dbReference type="Proteomes" id="UP000195437">
    <property type="component" value="Chromosome"/>
</dbReference>
<dbReference type="InterPro" id="IPR058240">
    <property type="entry name" value="rSAM_sf"/>
</dbReference>
<accession>A0A1Y0IND3</accession>
<dbReference type="InterPro" id="IPR007197">
    <property type="entry name" value="rSAM"/>
</dbReference>
<dbReference type="Pfam" id="PF04055">
    <property type="entry name" value="Radical_SAM"/>
    <property type="match status" value="1"/>
</dbReference>
<dbReference type="GO" id="GO:0003824">
    <property type="term" value="F:catalytic activity"/>
    <property type="evidence" value="ECO:0007669"/>
    <property type="project" value="InterPro"/>
</dbReference>
<evidence type="ECO:0000256" key="4">
    <source>
        <dbReference type="ARBA" id="ARBA00023004"/>
    </source>
</evidence>
<dbReference type="SFLD" id="SFLDS00029">
    <property type="entry name" value="Radical_SAM"/>
    <property type="match status" value="1"/>
</dbReference>
<dbReference type="PANTHER" id="PTHR13932:SF5">
    <property type="entry name" value="RADICAL S-ADENOSYL METHIONINE DOMAIN-CONTAINING PROTEIN 1, MITOCHONDRIAL"/>
    <property type="match status" value="1"/>
</dbReference>
<reference evidence="8" key="1">
    <citation type="submission" date="2017-05" db="EMBL/GenBank/DDBJ databases">
        <authorList>
            <person name="Sung H."/>
        </authorList>
    </citation>
    <scope>NUCLEOTIDE SEQUENCE [LARGE SCALE GENOMIC DNA]</scope>
    <source>
        <strain evidence="8">AR23208</strain>
    </source>
</reference>
<dbReference type="InterPro" id="IPR006638">
    <property type="entry name" value="Elp3/MiaA/NifB-like_rSAM"/>
</dbReference>
<dbReference type="GO" id="GO:0051539">
    <property type="term" value="F:4 iron, 4 sulfur cluster binding"/>
    <property type="evidence" value="ECO:0007669"/>
    <property type="project" value="TreeGrafter"/>
</dbReference>
<keyword evidence="5" id="KW-0411">Iron-sulfur</keyword>
<name>A0A1Y0IND3_9BACL</name>
<dbReference type="KEGG" id="tum:CBW65_12540"/>
<dbReference type="PROSITE" id="PS51918">
    <property type="entry name" value="RADICAL_SAM"/>
    <property type="match status" value="1"/>
</dbReference>
<evidence type="ECO:0000256" key="3">
    <source>
        <dbReference type="ARBA" id="ARBA00022723"/>
    </source>
</evidence>
<dbReference type="SUPFAM" id="SSF102114">
    <property type="entry name" value="Radical SAM enzymes"/>
    <property type="match status" value="1"/>
</dbReference>
<evidence type="ECO:0000256" key="5">
    <source>
        <dbReference type="ARBA" id="ARBA00023014"/>
    </source>
</evidence>
<dbReference type="AlphaFoldDB" id="A0A1Y0IND3"/>
<keyword evidence="2" id="KW-0949">S-adenosyl-L-methionine</keyword>
<dbReference type="CDD" id="cd01335">
    <property type="entry name" value="Radical_SAM"/>
    <property type="match status" value="1"/>
</dbReference>
<dbReference type="EMBL" id="CP021434">
    <property type="protein sequence ID" value="ARU61760.1"/>
    <property type="molecule type" value="Genomic_DNA"/>
</dbReference>
<organism evidence="7 8">
    <name type="scientific">Tumebacillus avium</name>
    <dbReference type="NCBI Taxonomy" id="1903704"/>
    <lineage>
        <taxon>Bacteria</taxon>
        <taxon>Bacillati</taxon>
        <taxon>Bacillota</taxon>
        <taxon>Bacilli</taxon>
        <taxon>Bacillales</taxon>
        <taxon>Alicyclobacillaceae</taxon>
        <taxon>Tumebacillus</taxon>
    </lineage>
</organism>
<dbReference type="SFLD" id="SFLDG01065">
    <property type="entry name" value="anaerobic_coproporphyrinogen-I"/>
    <property type="match status" value="1"/>
</dbReference>
<dbReference type="InterPro" id="IPR034505">
    <property type="entry name" value="Coproporphyrinogen-III_oxidase"/>
</dbReference>
<proteinExistence type="predicted"/>
<dbReference type="InterPro" id="IPR013785">
    <property type="entry name" value="Aldolase_TIM"/>
</dbReference>
<evidence type="ECO:0000259" key="6">
    <source>
        <dbReference type="PROSITE" id="PS51918"/>
    </source>
</evidence>
<dbReference type="PANTHER" id="PTHR13932">
    <property type="entry name" value="COPROPORPHYRINIGEN III OXIDASE"/>
    <property type="match status" value="1"/>
</dbReference>
<evidence type="ECO:0000256" key="1">
    <source>
        <dbReference type="ARBA" id="ARBA00017228"/>
    </source>
</evidence>
<sequence length="463" mass="53388">MGIIGGVSEMSNHGTKELPFSSLPKMWVYLYPYLSRGELTVEHVHQFLQQAAPNRGKKTLYMHVPFCDTICTFCPFVRSTNYADKLQPYVDALVKELKTIAATPRMQGVALDAIFVGGGTPSVLSPQQIHLIGETIHSNFKLKEDYEWTFEVEAKSATEDKLKAMHEVGVNRMSFGVQTFNPKFRKMFNLTASHDEIKRTRELAGKYFKGFNMDLLYQLPGQTMEEIVQDLQHAVELNTTSIDAYPLDYTITSKGFLQSIKNERLPKPPNAYEKVAQQELVTNFLVEHGYSQEFIYTFIRQDAEHRRFVFGETLYGHYEDECIGAGLSAFSYQAGMVYRNFDTVEEYIRAVDANGLAADIVNEYHAKEKGLIYFPKRMSIDTDDIDRQELDVRFYQLLDEFEAKGLIVREGNKLKLTREGQPWYMNMMIEMLPERTRNLHETISSRLNERADFTFDDELIVFN</sequence>
<dbReference type="SMART" id="SM00729">
    <property type="entry name" value="Elp3"/>
    <property type="match status" value="1"/>
</dbReference>
<evidence type="ECO:0000256" key="2">
    <source>
        <dbReference type="ARBA" id="ARBA00022691"/>
    </source>
</evidence>
<dbReference type="GO" id="GO:0006779">
    <property type="term" value="P:porphyrin-containing compound biosynthetic process"/>
    <property type="evidence" value="ECO:0007669"/>
    <property type="project" value="TreeGrafter"/>
</dbReference>
<dbReference type="Gene3D" id="3.20.20.70">
    <property type="entry name" value="Aldolase class I"/>
    <property type="match status" value="1"/>
</dbReference>
<keyword evidence="8" id="KW-1185">Reference proteome</keyword>
<dbReference type="GO" id="GO:0005737">
    <property type="term" value="C:cytoplasm"/>
    <property type="evidence" value="ECO:0007669"/>
    <property type="project" value="TreeGrafter"/>
</dbReference>
<keyword evidence="3" id="KW-0479">Metal-binding</keyword>
<protein>
    <recommendedName>
        <fullName evidence="1">Heme chaperone HemW</fullName>
    </recommendedName>
</protein>